<organism evidence="2 3">
    <name type="scientific">Fomitiporia mediterranea (strain MF3/22)</name>
    <name type="common">Grapevine white-rot fungus</name>
    <dbReference type="NCBI Taxonomy" id="694068"/>
    <lineage>
        <taxon>Eukaryota</taxon>
        <taxon>Fungi</taxon>
        <taxon>Dikarya</taxon>
        <taxon>Basidiomycota</taxon>
        <taxon>Agaricomycotina</taxon>
        <taxon>Agaricomycetes</taxon>
        <taxon>Hymenochaetales</taxon>
        <taxon>Hymenochaetaceae</taxon>
        <taxon>Fomitiporia</taxon>
    </lineage>
</organism>
<dbReference type="RefSeq" id="XP_007272200.1">
    <property type="nucleotide sequence ID" value="XM_007272138.1"/>
</dbReference>
<dbReference type="EMBL" id="JH718112">
    <property type="protein sequence ID" value="EJC97536.1"/>
    <property type="molecule type" value="Genomic_DNA"/>
</dbReference>
<dbReference type="eggNOG" id="ENOG502RQIC">
    <property type="taxonomic scope" value="Eukaryota"/>
</dbReference>
<protein>
    <submittedName>
        <fullName evidence="2">Uncharacterized protein</fullName>
    </submittedName>
</protein>
<sequence length="439" mass="48592">MSYYAQPFQPLGQPISTVNSPNYGWSFSSAPPLQVTNAPPLGPKVQYVVGSPQGNLRRTQSIHGPFPAVYPGENYERRNRHRKSHAHYSNQPARNRSSYGPRSGYNPPAPAISFPEPEYYLPYAYGPPPPYPGGPTYGISADEISLQPEHCTFLMDAVKEMDLCSRIFSTWVQQLNSADVGRKDKVEANIVSMITVLADDAVKMLTASRNILSSYKALARLMDRRLSTLASSAQGGDLFAPQVQDDFQTLSLDVHVHSVEISACVEKMQEGLHGLHDAVLRTHEKYSFRKKFWGWMCRVFRFIAQGLFLSGAATALAHPLGLVGTAAIHVGSGLATVVASVCEKIKEAYDDEEKGINEVMKLLQGKIPKSMRVAQTALEKFQAAHIVFRQHQRVAQGRASGYIAPTEAARARSGWKKAAELLEWKDKTTLQLNIDSMSW</sequence>
<reference evidence="3" key="1">
    <citation type="journal article" date="2012" name="Science">
        <title>The Paleozoic origin of enzymatic lignin decomposition reconstructed from 31 fungal genomes.</title>
        <authorList>
            <person name="Floudas D."/>
            <person name="Binder M."/>
            <person name="Riley R."/>
            <person name="Barry K."/>
            <person name="Blanchette R.A."/>
            <person name="Henrissat B."/>
            <person name="Martinez A.T."/>
            <person name="Otillar R."/>
            <person name="Spatafora J.W."/>
            <person name="Yadav J.S."/>
            <person name="Aerts A."/>
            <person name="Benoit I."/>
            <person name="Boyd A."/>
            <person name="Carlson A."/>
            <person name="Copeland A."/>
            <person name="Coutinho P.M."/>
            <person name="de Vries R.P."/>
            <person name="Ferreira P."/>
            <person name="Findley K."/>
            <person name="Foster B."/>
            <person name="Gaskell J."/>
            <person name="Glotzer D."/>
            <person name="Gorecki P."/>
            <person name="Heitman J."/>
            <person name="Hesse C."/>
            <person name="Hori C."/>
            <person name="Igarashi K."/>
            <person name="Jurgens J.A."/>
            <person name="Kallen N."/>
            <person name="Kersten P."/>
            <person name="Kohler A."/>
            <person name="Kuees U."/>
            <person name="Kumar T.K.A."/>
            <person name="Kuo A."/>
            <person name="LaButti K."/>
            <person name="Larrondo L.F."/>
            <person name="Lindquist E."/>
            <person name="Ling A."/>
            <person name="Lombard V."/>
            <person name="Lucas S."/>
            <person name="Lundell T."/>
            <person name="Martin R."/>
            <person name="McLaughlin D.J."/>
            <person name="Morgenstern I."/>
            <person name="Morin E."/>
            <person name="Murat C."/>
            <person name="Nagy L.G."/>
            <person name="Nolan M."/>
            <person name="Ohm R.A."/>
            <person name="Patyshakuliyeva A."/>
            <person name="Rokas A."/>
            <person name="Ruiz-Duenas F.J."/>
            <person name="Sabat G."/>
            <person name="Salamov A."/>
            <person name="Samejima M."/>
            <person name="Schmutz J."/>
            <person name="Slot J.C."/>
            <person name="St John F."/>
            <person name="Stenlid J."/>
            <person name="Sun H."/>
            <person name="Sun S."/>
            <person name="Syed K."/>
            <person name="Tsang A."/>
            <person name="Wiebenga A."/>
            <person name="Young D."/>
            <person name="Pisabarro A."/>
            <person name="Eastwood D.C."/>
            <person name="Martin F."/>
            <person name="Cullen D."/>
            <person name="Grigoriev I.V."/>
            <person name="Hibbett D.S."/>
        </authorList>
    </citation>
    <scope>NUCLEOTIDE SEQUENCE [LARGE SCALE GENOMIC DNA]</scope>
    <source>
        <strain evidence="3">MF3/22</strain>
    </source>
</reference>
<evidence type="ECO:0000313" key="3">
    <source>
        <dbReference type="Proteomes" id="UP000053630"/>
    </source>
</evidence>
<dbReference type="AlphaFoldDB" id="R7SFN3"/>
<dbReference type="GeneID" id="18678459"/>
<accession>R7SFN3</accession>
<keyword evidence="3" id="KW-1185">Reference proteome</keyword>
<gene>
    <name evidence="2" type="ORF">FOMMEDRAFT_24379</name>
</gene>
<name>R7SFN3_FOMME</name>
<proteinExistence type="predicted"/>
<feature type="region of interest" description="Disordered" evidence="1">
    <location>
        <begin position="78"/>
        <end position="108"/>
    </location>
</feature>
<evidence type="ECO:0000256" key="1">
    <source>
        <dbReference type="SAM" id="MobiDB-lite"/>
    </source>
</evidence>
<dbReference type="KEGG" id="fme:FOMMEDRAFT_24379"/>
<dbReference type="Proteomes" id="UP000053630">
    <property type="component" value="Unassembled WGS sequence"/>
</dbReference>
<feature type="compositionally biased region" description="Polar residues" evidence="1">
    <location>
        <begin position="87"/>
        <end position="100"/>
    </location>
</feature>
<dbReference type="OMA" id="IMITSLE"/>
<evidence type="ECO:0000313" key="2">
    <source>
        <dbReference type="EMBL" id="EJC97536.1"/>
    </source>
</evidence>
<dbReference type="OrthoDB" id="3260190at2759"/>